<dbReference type="Gene3D" id="3.90.1150.10">
    <property type="entry name" value="Aspartate Aminotransferase, domain 1"/>
    <property type="match status" value="1"/>
</dbReference>
<protein>
    <submittedName>
        <fullName evidence="7">Aminotransferase</fullName>
    </submittedName>
</protein>
<dbReference type="CDD" id="cd00609">
    <property type="entry name" value="AAT_like"/>
    <property type="match status" value="1"/>
</dbReference>
<dbReference type="PRINTS" id="PR00753">
    <property type="entry name" value="ACCSYNTHASE"/>
</dbReference>
<evidence type="ECO:0000256" key="5">
    <source>
        <dbReference type="ARBA" id="ARBA00022898"/>
    </source>
</evidence>
<evidence type="ECO:0000256" key="4">
    <source>
        <dbReference type="ARBA" id="ARBA00022679"/>
    </source>
</evidence>
<dbReference type="PANTHER" id="PTHR43795:SF32">
    <property type="entry name" value="AMINOTRANSFERASE GLII-RELATED"/>
    <property type="match status" value="1"/>
</dbReference>
<keyword evidence="4 7" id="KW-0808">Transferase</keyword>
<organism evidence="7">
    <name type="scientific">Penicillium lilacinoechinulatum</name>
    <dbReference type="NCBI Taxonomy" id="451136"/>
    <lineage>
        <taxon>Eukaryota</taxon>
        <taxon>Fungi</taxon>
        <taxon>Dikarya</taxon>
        <taxon>Ascomycota</taxon>
        <taxon>Pezizomycotina</taxon>
        <taxon>Eurotiomycetes</taxon>
        <taxon>Eurotiomycetidae</taxon>
        <taxon>Eurotiales</taxon>
        <taxon>Aspergillaceae</taxon>
        <taxon>Penicillium</taxon>
    </lineage>
</organism>
<dbReference type="InterPro" id="IPR015421">
    <property type="entry name" value="PyrdxlP-dep_Trfase_major"/>
</dbReference>
<dbReference type="GO" id="GO:0030170">
    <property type="term" value="F:pyridoxal phosphate binding"/>
    <property type="evidence" value="ECO:0007669"/>
    <property type="project" value="InterPro"/>
</dbReference>
<dbReference type="InterPro" id="IPR004839">
    <property type="entry name" value="Aminotransferase_I/II_large"/>
</dbReference>
<dbReference type="AlphaFoldDB" id="A9Q1F9"/>
<keyword evidence="5" id="KW-0663">Pyridoxal phosphate</keyword>
<sequence>MSKLAKPAPEFTSASDRAVASNENAGGVSLSDRAKENVRWFLNKHMRQVARLSARETRINMMTAENWLARSELVKAYKSHIEKNFSPSHLSYADGLGGDGELLQAAAGFFNRYFHTHTPVEAQHIVAGAGCSSLLEGLLYDVCEPGDGVLIETPYWGGFETTFVLRAKIQPVHVQIPSDLHMVDVSLASYISAYETALQNAKCKIKAIIFCNPHNPRGSLYPPALIEALLKFAERHDLYFLSDEIYGLSVFKESSPDTTTDVFVSVLEMDLARLGVSPARGFAIMQAHPDLRLSLAISNHSMTSTLTSVATTALLKNEDGALDMILANSRSNLRQSSQIIIDFLSFHEIPFYTPVAGVYIWARLGHLVNTWEEEADLNNKMEAAGVSVGAGRGYNEAQPGWFRITFALPEKELLEGLRRIEAAIGCDRKWQGKSNGIKPWDSNKDENNFVHMILKLVLGRVWL</sequence>
<dbReference type="EMBL" id="EF429247">
    <property type="protein sequence ID" value="ABV48733.1"/>
    <property type="molecule type" value="Genomic_DNA"/>
</dbReference>
<evidence type="ECO:0000313" key="7">
    <source>
        <dbReference type="EMBL" id="ABV48733.1"/>
    </source>
</evidence>
<keyword evidence="3 7" id="KW-0032">Aminotransferase</keyword>
<evidence type="ECO:0000256" key="1">
    <source>
        <dbReference type="ARBA" id="ARBA00001933"/>
    </source>
</evidence>
<dbReference type="Pfam" id="PF00155">
    <property type="entry name" value="Aminotran_1_2"/>
    <property type="match status" value="1"/>
</dbReference>
<dbReference type="GO" id="GO:0006520">
    <property type="term" value="P:amino acid metabolic process"/>
    <property type="evidence" value="ECO:0007669"/>
    <property type="project" value="TreeGrafter"/>
</dbReference>
<comment type="cofactor">
    <cofactor evidence="1">
        <name>pyridoxal 5'-phosphate</name>
        <dbReference type="ChEBI" id="CHEBI:597326"/>
    </cofactor>
</comment>
<feature type="domain" description="Aminotransferase class I/classII large" evidence="6">
    <location>
        <begin position="98"/>
        <end position="420"/>
    </location>
</feature>
<dbReference type="GO" id="GO:0008483">
    <property type="term" value="F:transaminase activity"/>
    <property type="evidence" value="ECO:0007669"/>
    <property type="project" value="UniProtKB-KW"/>
</dbReference>
<reference evidence="7" key="1">
    <citation type="journal article" date="2007" name="BMC Evol. Biol.">
        <title>Origin and distribution of epipolythiodioxopiperazine (ETP) gene clusters in filamentous ascomycetes.</title>
        <authorList>
            <person name="Patron N.J."/>
            <person name="Waller R.F."/>
            <person name="Cozijnsen A.J."/>
            <person name="Straney D.C."/>
            <person name="Gardiner D.M."/>
            <person name="Nierman W.C."/>
            <person name="Howlett B.J."/>
        </authorList>
    </citation>
    <scope>NUCLEOTIDE SEQUENCE</scope>
    <source>
        <strain evidence="7">IBT 28164</strain>
    </source>
</reference>
<accession>A9Q1F9</accession>
<dbReference type="Gene3D" id="3.40.640.10">
    <property type="entry name" value="Type I PLP-dependent aspartate aminotransferase-like (Major domain)"/>
    <property type="match status" value="1"/>
</dbReference>
<comment type="similarity">
    <text evidence="2">Belongs to the class-I pyridoxal-phosphate-dependent aminotransferase family.</text>
</comment>
<dbReference type="InterPro" id="IPR015424">
    <property type="entry name" value="PyrdxlP-dep_Trfase"/>
</dbReference>
<dbReference type="InterPro" id="IPR015422">
    <property type="entry name" value="PyrdxlP-dep_Trfase_small"/>
</dbReference>
<dbReference type="PANTHER" id="PTHR43795">
    <property type="entry name" value="BIFUNCTIONAL ASPARTATE AMINOTRANSFERASE AND GLUTAMATE/ASPARTATE-PREPHENATE AMINOTRANSFERASE-RELATED"/>
    <property type="match status" value="1"/>
</dbReference>
<evidence type="ECO:0000256" key="3">
    <source>
        <dbReference type="ARBA" id="ARBA00022576"/>
    </source>
</evidence>
<evidence type="ECO:0000256" key="2">
    <source>
        <dbReference type="ARBA" id="ARBA00007441"/>
    </source>
</evidence>
<dbReference type="SUPFAM" id="SSF53383">
    <property type="entry name" value="PLP-dependent transferases"/>
    <property type="match status" value="1"/>
</dbReference>
<dbReference type="InterPro" id="IPR050478">
    <property type="entry name" value="Ethylene_sulfur-biosynth"/>
</dbReference>
<name>A9Q1F9_9EURO</name>
<proteinExistence type="inferred from homology"/>
<evidence type="ECO:0000259" key="6">
    <source>
        <dbReference type="Pfam" id="PF00155"/>
    </source>
</evidence>